<dbReference type="Proteomes" id="UP000198393">
    <property type="component" value="Unassembled WGS sequence"/>
</dbReference>
<dbReference type="EMBL" id="FZPD01000001">
    <property type="protein sequence ID" value="SNS43271.1"/>
    <property type="molecule type" value="Genomic_DNA"/>
</dbReference>
<keyword evidence="2" id="KW-0540">Nuclease</keyword>
<organism evidence="2 3">
    <name type="scientific">Ekhidna lutea</name>
    <dbReference type="NCBI Taxonomy" id="447679"/>
    <lineage>
        <taxon>Bacteria</taxon>
        <taxon>Pseudomonadati</taxon>
        <taxon>Bacteroidota</taxon>
        <taxon>Cytophagia</taxon>
        <taxon>Cytophagales</taxon>
        <taxon>Reichenbachiellaceae</taxon>
        <taxon>Ekhidna</taxon>
    </lineage>
</organism>
<evidence type="ECO:0000313" key="3">
    <source>
        <dbReference type="Proteomes" id="UP000198393"/>
    </source>
</evidence>
<dbReference type="SUPFAM" id="SSF52980">
    <property type="entry name" value="Restriction endonuclease-like"/>
    <property type="match status" value="1"/>
</dbReference>
<reference evidence="2 3" key="1">
    <citation type="submission" date="2017-06" db="EMBL/GenBank/DDBJ databases">
        <authorList>
            <person name="Kim H.J."/>
            <person name="Triplett B.A."/>
        </authorList>
    </citation>
    <scope>NUCLEOTIDE SEQUENCE [LARGE SCALE GENOMIC DNA]</scope>
    <source>
        <strain evidence="2 3">DSM 19307</strain>
    </source>
</reference>
<dbReference type="AlphaFoldDB" id="A0A239EFR7"/>
<keyword evidence="2" id="KW-0378">Hydrolase</keyword>
<proteinExistence type="predicted"/>
<evidence type="ECO:0000313" key="2">
    <source>
        <dbReference type="EMBL" id="SNS43271.1"/>
    </source>
</evidence>
<dbReference type="OrthoDB" id="9798754at2"/>
<dbReference type="PANTHER" id="PTHR38590:SF1">
    <property type="entry name" value="BLL0828 PROTEIN"/>
    <property type="match status" value="1"/>
</dbReference>
<evidence type="ECO:0000259" key="1">
    <source>
        <dbReference type="Pfam" id="PF04480"/>
    </source>
</evidence>
<dbReference type="InterPro" id="IPR011335">
    <property type="entry name" value="Restrct_endonuc-II-like"/>
</dbReference>
<dbReference type="CDD" id="cd01038">
    <property type="entry name" value="Endonuclease_DUF559"/>
    <property type="match status" value="1"/>
</dbReference>
<accession>A0A239EFR7</accession>
<dbReference type="GO" id="GO:0004519">
    <property type="term" value="F:endonuclease activity"/>
    <property type="evidence" value="ECO:0007669"/>
    <property type="project" value="UniProtKB-KW"/>
</dbReference>
<sequence length="128" mass="15443">MNKYSNNNYNKNLKQLARKLRKNPTKAETVMWREVLGEKQMMEYRFLRQRPIGNYIVDFFCKELKLIIEVDGYTHQFEEVAAKDQTREKELKEMGYFVLRFEDSEVLSDINNVVRTIENWILDQKVTP</sequence>
<name>A0A239EFR7_EKHLU</name>
<dbReference type="Pfam" id="PF04480">
    <property type="entry name" value="DUF559"/>
    <property type="match status" value="1"/>
</dbReference>
<dbReference type="PANTHER" id="PTHR38590">
    <property type="entry name" value="BLL0828 PROTEIN"/>
    <property type="match status" value="1"/>
</dbReference>
<dbReference type="Gene3D" id="3.40.960.10">
    <property type="entry name" value="VSR Endonuclease"/>
    <property type="match status" value="1"/>
</dbReference>
<feature type="domain" description="DUF559" evidence="1">
    <location>
        <begin position="12"/>
        <end position="119"/>
    </location>
</feature>
<protein>
    <submittedName>
        <fullName evidence="2">Very-short-patch-repair endonuclease</fullName>
    </submittedName>
</protein>
<gene>
    <name evidence="2" type="ORF">SAMN05421640_0116</name>
</gene>
<dbReference type="InterPro" id="IPR047216">
    <property type="entry name" value="Endonuclease_DUF559_bact"/>
</dbReference>
<keyword evidence="2" id="KW-0255">Endonuclease</keyword>
<keyword evidence="3" id="KW-1185">Reference proteome</keyword>
<dbReference type="RefSeq" id="WP_089354905.1">
    <property type="nucleotide sequence ID" value="NZ_FZPD01000001.1"/>
</dbReference>
<dbReference type="InterPro" id="IPR007569">
    <property type="entry name" value="DUF559"/>
</dbReference>